<sequence>MRRRHGFNPAPHSALHALPATPAVDLPQSSSEIVGSWAATEKTEIWVMSTSATRGTPEPGPAWLVEERDACGVGFIANPKPEHKVVELGLAALGCMEHRGACLADNVSGDGSGIMTSVPWALLEREYSDMGVETDSLPPRDQRAVGMLFLPQAEDAAAECRSVVEKIMTQAGLEFHGWRSVPVDPSSLGQQSRENQPNIQQFMVSSEKTSGDALEREMYLLRRMAAKLLVDRGFDWQSDMYICSLSSRTIVYKGMTNANALGMFYKDLKDPDYATTFCVYHRRFSTNTMPKWPLAQPMRMLGHNGEINTLLGNINWVRAREGGLDTSCEFDPEGDTQNFINNCDIQDDETFEALVDNGKSDSANLDSVVELLVQSTKSPMEALMIMVPEAFRSQPALNSRPEVKDFYRFWEGHQEAWDGPALLVWSDGKRVGACLDRNGLRPARYMTLKDGTVLMMSETGVVPVDEAEVTSKGRLGPGQMIACDLVNGGFEDNWSIKQKVAAGRPYGDWLAQHTKRVERQPFSVEEDAKNDDLLVPHTYFGWSSEDVDMQIADMAQSGKESTFCMGDDIPLAVMSEQPHVLYDYFKQRFAQVTNPPIDPLREGTVMSLEMSLGARGNVMKPKAEDARQIKISSPVLNAAELAAIRDLDGFKTATLQTVYPLEKGPGGLLAAVEALTSAAVEAVSGGADVIVLSDKTDEGLSSDETYIPPLLAVGATHHALIEAGVRMKASIVVETGQAWSTHHFACLVGYGASAVHPYLAYKSVLGWWSKPVVQNKMERGLVPKVSAEQAQENFRLAIESGVLKIMSKMGISLLTSYQGAQIFEAIGIGGGLLNLGFKGTPSRLGGLETHDLACETASFMEKAFGDEGLKKLANYGYVQFFRSGEYHHNSPILMKTLHKAIRAEDYSMYDLYMQALRSRPVTTLRDLLDFNGPGRREAIPVEEVEPAEDIMRRFCTGGMSLGALSREAHETLAVALNRIGGKSNSGEGGEDPVRFRPIEDVSAESGESTSFPHLKELKNGDLAASAIKQVASGRFGVTPEYLVSAEQIEIKMAQGAKPGEGGQLPGPKISEYIASLRASKPGVTLISPPPHHDIYSIEDLSQLIFDLHQINPDAGVSVKLVSEVGIGTVAAGVAKANADVIQVSGHDGGTGASPLSSIKHAGSPWELGLAEVHRTLLDNKLRDRVLLRTDGGIKTGWDVVIAALMGAEEFGFGTIAMIAEGCIMARICHTNNCPVGVTTQKENLRKKFPGTPQNVVTFFEFVAEEVRLLLAELGFKSLDEAIGRADVLSARTDAPLAKTNAALNLDFITKLPDVSQDRSWLQHGKPHGNGPVLDDEILADADLTKEYSIANTDRSLGGRLSGSIASQWGNKGFEAAGGDLELRFKGSAGQTFGAFNLPGVSLHLEGEANDYVGKGINGGQIVIVPHSASTMDASENVIIGNTCLYGATGGSLYVNGRAGERFAVRNSMADSVVEGTGDHCCEVHDRGQRGGARHGGEKRRRGYDRRRRLHPFPEGEFMEHVNLEIVKAQRVVTPEGEAIVKGMIEKHVELTGSPKAKSVLANWEENLPRFWQLVPPAEANIAATNPSVSEAAAAAAAAATEVAPDAAVPVA</sequence>
<dbReference type="CDD" id="cd00713">
    <property type="entry name" value="GltS"/>
    <property type="match status" value="1"/>
</dbReference>
<dbReference type="EMBL" id="FN649726">
    <property type="protein sequence ID" value="CBN76580.1"/>
    <property type="molecule type" value="Genomic_DNA"/>
</dbReference>
<keyword evidence="11 20" id="KW-0560">Oxidoreductase</keyword>
<dbReference type="GO" id="GO:0016041">
    <property type="term" value="F:glutamate synthase (ferredoxin) activity"/>
    <property type="evidence" value="ECO:0007669"/>
    <property type="project" value="UniProtKB-EC"/>
</dbReference>
<keyword evidence="8" id="KW-0288">FMN</keyword>
<dbReference type="GO" id="GO:0006537">
    <property type="term" value="P:glutamate biosynthetic process"/>
    <property type="evidence" value="ECO:0007669"/>
    <property type="project" value="UniProtKB-KW"/>
</dbReference>
<comment type="pathway">
    <text evidence="3">Energy metabolism; nitrogen metabolism.</text>
</comment>
<dbReference type="CDD" id="cd02808">
    <property type="entry name" value="GltS_FMN"/>
    <property type="match status" value="1"/>
</dbReference>
<evidence type="ECO:0000256" key="7">
    <source>
        <dbReference type="ARBA" id="ARBA00022630"/>
    </source>
</evidence>
<evidence type="ECO:0000256" key="6">
    <source>
        <dbReference type="ARBA" id="ARBA00022605"/>
    </source>
</evidence>
<evidence type="ECO:0000256" key="8">
    <source>
        <dbReference type="ARBA" id="ARBA00022643"/>
    </source>
</evidence>
<dbReference type="PANTHER" id="PTHR11938:SF133">
    <property type="entry name" value="GLUTAMATE SYNTHASE (NADH)"/>
    <property type="match status" value="1"/>
</dbReference>
<dbReference type="InParanoid" id="D8LB71"/>
<comment type="pathway">
    <text evidence="16">Amino-acid biosynthesis; L-glutamate biosynthesis via GLT pathway; L-glutamate from 2-oxoglutarate and L-glutamine (ferredoxin route): step 1/1.</text>
</comment>
<dbReference type="InterPro" id="IPR006982">
    <property type="entry name" value="Glu_synth_centr_N"/>
</dbReference>
<name>D8LB71_ECTSI</name>
<evidence type="ECO:0000313" key="20">
    <source>
        <dbReference type="EMBL" id="CBN76580.1"/>
    </source>
</evidence>
<dbReference type="OrthoDB" id="4327079at2759"/>
<dbReference type="UniPathway" id="UPA00045"/>
<keyword evidence="14" id="KW-0314">Glutamate biosynthesis</keyword>
<dbReference type="NCBIfam" id="NF008730">
    <property type="entry name" value="PRK11750.1"/>
    <property type="match status" value="1"/>
</dbReference>
<dbReference type="InterPro" id="IPR017932">
    <property type="entry name" value="GATase_2_dom"/>
</dbReference>
<reference evidence="20 21" key="1">
    <citation type="journal article" date="2010" name="Nature">
        <title>The Ectocarpus genome and the independent evolution of multicellularity in brown algae.</title>
        <authorList>
            <person name="Cock J.M."/>
            <person name="Sterck L."/>
            <person name="Rouze P."/>
            <person name="Scornet D."/>
            <person name="Allen A.E."/>
            <person name="Amoutzias G."/>
            <person name="Anthouard V."/>
            <person name="Artiguenave F."/>
            <person name="Aury J.M."/>
            <person name="Badger J.H."/>
            <person name="Beszteri B."/>
            <person name="Billiau K."/>
            <person name="Bonnet E."/>
            <person name="Bothwell J.H."/>
            <person name="Bowler C."/>
            <person name="Boyen C."/>
            <person name="Brownlee C."/>
            <person name="Carrano C.J."/>
            <person name="Charrier B."/>
            <person name="Cho G.Y."/>
            <person name="Coelho S.M."/>
            <person name="Collen J."/>
            <person name="Corre E."/>
            <person name="Da Silva C."/>
            <person name="Delage L."/>
            <person name="Delaroque N."/>
            <person name="Dittami S.M."/>
            <person name="Doulbeau S."/>
            <person name="Elias M."/>
            <person name="Farnham G."/>
            <person name="Gachon C.M."/>
            <person name="Gschloessl B."/>
            <person name="Heesch S."/>
            <person name="Jabbari K."/>
            <person name="Jubin C."/>
            <person name="Kawai H."/>
            <person name="Kimura K."/>
            <person name="Kloareg B."/>
            <person name="Kupper F.C."/>
            <person name="Lang D."/>
            <person name="Le Bail A."/>
            <person name="Leblanc C."/>
            <person name="Lerouge P."/>
            <person name="Lohr M."/>
            <person name="Lopez P.J."/>
            <person name="Martens C."/>
            <person name="Maumus F."/>
            <person name="Michel G."/>
            <person name="Miranda-Saavedra D."/>
            <person name="Morales J."/>
            <person name="Moreau H."/>
            <person name="Motomura T."/>
            <person name="Nagasato C."/>
            <person name="Napoli C.A."/>
            <person name="Nelson D.R."/>
            <person name="Nyvall-Collen P."/>
            <person name="Peters A.F."/>
            <person name="Pommier C."/>
            <person name="Potin P."/>
            <person name="Poulain J."/>
            <person name="Quesneville H."/>
            <person name="Read B."/>
            <person name="Rensing S.A."/>
            <person name="Ritter A."/>
            <person name="Rousvoal S."/>
            <person name="Samanta M."/>
            <person name="Samson G."/>
            <person name="Schroeder D.C."/>
            <person name="Segurens B."/>
            <person name="Strittmatter M."/>
            <person name="Tonon T."/>
            <person name="Tregear J.W."/>
            <person name="Valentin K."/>
            <person name="von Dassow P."/>
            <person name="Yamagishi T."/>
            <person name="Van de Peer Y."/>
            <person name="Wincker P."/>
        </authorList>
    </citation>
    <scope>NUCLEOTIDE SEQUENCE [LARGE SCALE GENOMIC DNA]</scope>
    <source>
        <strain evidence="21">Ec32 / CCAP1310/4</strain>
    </source>
</reference>
<dbReference type="Pfam" id="PF04898">
    <property type="entry name" value="Glu_syn_central"/>
    <property type="match status" value="1"/>
</dbReference>
<dbReference type="EMBL" id="FN647682">
    <property type="protein sequence ID" value="CBN76580.1"/>
    <property type="molecule type" value="Genomic_DNA"/>
</dbReference>
<evidence type="ECO:0000256" key="1">
    <source>
        <dbReference type="ARBA" id="ARBA00001917"/>
    </source>
</evidence>
<accession>D8LB71</accession>
<evidence type="ECO:0000256" key="3">
    <source>
        <dbReference type="ARBA" id="ARBA00004802"/>
    </source>
</evidence>
<dbReference type="Pfam" id="PF01645">
    <property type="entry name" value="Glu_synthase"/>
    <property type="match status" value="1"/>
</dbReference>
<dbReference type="PANTHER" id="PTHR11938">
    <property type="entry name" value="FAD NADPH DEHYDROGENASE/OXIDOREDUCTASE"/>
    <property type="match status" value="1"/>
</dbReference>
<evidence type="ECO:0000259" key="19">
    <source>
        <dbReference type="PROSITE" id="PS51278"/>
    </source>
</evidence>
<evidence type="ECO:0000256" key="13">
    <source>
        <dbReference type="ARBA" id="ARBA00023014"/>
    </source>
</evidence>
<dbReference type="FunFam" id="3.20.20.70:FF:000084">
    <property type="entry name" value="Ferredoxin-dependent glutamate synthase, chloroplastic"/>
    <property type="match status" value="1"/>
</dbReference>
<keyword evidence="13" id="KW-0411">Iron-sulfur</keyword>
<dbReference type="Proteomes" id="UP000002630">
    <property type="component" value="Linkage Group LG01"/>
</dbReference>
<evidence type="ECO:0000256" key="4">
    <source>
        <dbReference type="ARBA" id="ARBA00004909"/>
    </source>
</evidence>
<keyword evidence="12" id="KW-0408">Iron</keyword>
<keyword evidence="21" id="KW-1185">Reference proteome</keyword>
<evidence type="ECO:0000256" key="2">
    <source>
        <dbReference type="ARBA" id="ARBA00001927"/>
    </source>
</evidence>
<comment type="cofactor">
    <cofactor evidence="1">
        <name>FMN</name>
        <dbReference type="ChEBI" id="CHEBI:58210"/>
    </cofactor>
</comment>
<gene>
    <name evidence="20" type="ORF">Esi_0000_0281</name>
</gene>
<keyword evidence="6" id="KW-0028">Amino-acid biosynthesis</keyword>
<dbReference type="InterPro" id="IPR036485">
    <property type="entry name" value="Glu_synth_asu_C_sf"/>
</dbReference>
<evidence type="ECO:0000313" key="21">
    <source>
        <dbReference type="Proteomes" id="UP000002630"/>
    </source>
</evidence>
<keyword evidence="7" id="KW-0285">Flavoprotein</keyword>
<dbReference type="STRING" id="2880.D8LB71"/>
<dbReference type="OMA" id="LKTGWDV"/>
<comment type="pathway">
    <text evidence="4">Nitrogen metabolism.</text>
</comment>
<keyword evidence="10" id="KW-0315">Glutamine amidotransferase</keyword>
<evidence type="ECO:0000256" key="18">
    <source>
        <dbReference type="SAM" id="MobiDB-lite"/>
    </source>
</evidence>
<dbReference type="Gene3D" id="2.160.20.60">
    <property type="entry name" value="Glutamate synthase, alpha subunit, C-terminal domain"/>
    <property type="match status" value="1"/>
</dbReference>
<feature type="compositionally biased region" description="Basic residues" evidence="18">
    <location>
        <begin position="1496"/>
        <end position="1505"/>
    </location>
</feature>
<dbReference type="GO" id="GO:0019676">
    <property type="term" value="P:ammonia assimilation cycle"/>
    <property type="evidence" value="ECO:0007669"/>
    <property type="project" value="TreeGrafter"/>
</dbReference>
<feature type="domain" description="Glutamine amidotransferase type-2" evidence="19">
    <location>
        <begin position="71"/>
        <end position="486"/>
    </location>
</feature>
<dbReference type="SUPFAM" id="SSF56235">
    <property type="entry name" value="N-terminal nucleophile aminohydrolases (Ntn hydrolases)"/>
    <property type="match status" value="1"/>
</dbReference>
<evidence type="ECO:0000256" key="9">
    <source>
        <dbReference type="ARBA" id="ARBA00022723"/>
    </source>
</evidence>
<dbReference type="Pfam" id="PF01493">
    <property type="entry name" value="GXGXG"/>
    <property type="match status" value="1"/>
</dbReference>
<dbReference type="Gene3D" id="3.60.20.10">
    <property type="entry name" value="Glutamine Phosphoribosylpyrophosphate, subunit 1, domain 1"/>
    <property type="match status" value="1"/>
</dbReference>
<comment type="cofactor">
    <cofactor evidence="2">
        <name>[3Fe-4S] cluster</name>
        <dbReference type="ChEBI" id="CHEBI:21137"/>
    </cofactor>
</comment>
<dbReference type="EC" id="1.4.7.1" evidence="17"/>
<evidence type="ECO:0000256" key="17">
    <source>
        <dbReference type="ARBA" id="ARBA00039085"/>
    </source>
</evidence>
<dbReference type="InterPro" id="IPR050711">
    <property type="entry name" value="ET-N_metabolism_enzyme"/>
</dbReference>
<proteinExistence type="inferred from homology"/>
<organism evidence="20 21">
    <name type="scientific">Ectocarpus siliculosus</name>
    <name type="common">Brown alga</name>
    <name type="synonym">Conferva siliculosa</name>
    <dbReference type="NCBI Taxonomy" id="2880"/>
    <lineage>
        <taxon>Eukaryota</taxon>
        <taxon>Sar</taxon>
        <taxon>Stramenopiles</taxon>
        <taxon>Ochrophyta</taxon>
        <taxon>PX clade</taxon>
        <taxon>Phaeophyceae</taxon>
        <taxon>Ectocarpales</taxon>
        <taxon>Ectocarpaceae</taxon>
        <taxon>Ectocarpus</taxon>
    </lineage>
</organism>
<feature type="region of interest" description="Disordered" evidence="18">
    <location>
        <begin position="1484"/>
        <end position="1505"/>
    </location>
</feature>
<dbReference type="eggNOG" id="KOG0399">
    <property type="taxonomic scope" value="Eukaryota"/>
</dbReference>
<dbReference type="InterPro" id="IPR013785">
    <property type="entry name" value="Aldolase_TIM"/>
</dbReference>
<evidence type="ECO:0000256" key="10">
    <source>
        <dbReference type="ARBA" id="ARBA00022962"/>
    </source>
</evidence>
<dbReference type="SUPFAM" id="SSF69336">
    <property type="entry name" value="Alpha subunit of glutamate synthase, C-terminal domain"/>
    <property type="match status" value="1"/>
</dbReference>
<protein>
    <recommendedName>
        <fullName evidence="17">glutamate synthase (ferredoxin)</fullName>
        <ecNumber evidence="17">1.4.7.1</ecNumber>
    </recommendedName>
</protein>
<keyword evidence="9" id="KW-0479">Metal-binding</keyword>
<dbReference type="InterPro" id="IPR029055">
    <property type="entry name" value="Ntn_hydrolases_N"/>
</dbReference>
<dbReference type="Pfam" id="PF00310">
    <property type="entry name" value="GATase_2"/>
    <property type="match status" value="1"/>
</dbReference>
<comment type="similarity">
    <text evidence="5">Belongs to the glutamate synthase family.</text>
</comment>
<dbReference type="GO" id="GO:0046872">
    <property type="term" value="F:metal ion binding"/>
    <property type="evidence" value="ECO:0007669"/>
    <property type="project" value="UniProtKB-KW"/>
</dbReference>
<keyword evidence="15" id="KW-0003">3Fe-4S</keyword>
<dbReference type="InterPro" id="IPR002489">
    <property type="entry name" value="Glu_synth_asu_C"/>
</dbReference>
<evidence type="ECO:0000256" key="15">
    <source>
        <dbReference type="ARBA" id="ARBA00023291"/>
    </source>
</evidence>
<evidence type="ECO:0000256" key="11">
    <source>
        <dbReference type="ARBA" id="ARBA00023002"/>
    </source>
</evidence>
<dbReference type="SUPFAM" id="SSF51395">
    <property type="entry name" value="FMN-linked oxidoreductases"/>
    <property type="match status" value="1"/>
</dbReference>
<evidence type="ECO:0000256" key="5">
    <source>
        <dbReference type="ARBA" id="ARBA00009716"/>
    </source>
</evidence>
<evidence type="ECO:0000256" key="14">
    <source>
        <dbReference type="ARBA" id="ARBA00023164"/>
    </source>
</evidence>
<dbReference type="Gene3D" id="3.20.20.70">
    <property type="entry name" value="Aldolase class I"/>
    <property type="match status" value="2"/>
</dbReference>
<dbReference type="PROSITE" id="PS51278">
    <property type="entry name" value="GATASE_TYPE_2"/>
    <property type="match status" value="1"/>
</dbReference>
<evidence type="ECO:0000256" key="16">
    <source>
        <dbReference type="ARBA" id="ARBA00037928"/>
    </source>
</evidence>
<evidence type="ECO:0000256" key="12">
    <source>
        <dbReference type="ARBA" id="ARBA00023004"/>
    </source>
</evidence>
<dbReference type="InterPro" id="IPR002932">
    <property type="entry name" value="Glu_synthdom"/>
</dbReference>
<dbReference type="GO" id="GO:0051538">
    <property type="term" value="F:3 iron, 4 sulfur cluster binding"/>
    <property type="evidence" value="ECO:0007669"/>
    <property type="project" value="UniProtKB-KW"/>
</dbReference>